<dbReference type="Proteomes" id="UP000282195">
    <property type="component" value="Chromosome"/>
</dbReference>
<gene>
    <name evidence="1" type="ORF">CCGE525_20740</name>
</gene>
<name>A0A387FZ90_9HYPH</name>
<reference evidence="1 2" key="1">
    <citation type="submission" date="2018-10" db="EMBL/GenBank/DDBJ databases">
        <title>Rhizobium etli, R. leguminosarum and a new Rhizobium genospecies from Phaseolus dumosus.</title>
        <authorList>
            <person name="Ramirez-Puebla S.T."/>
            <person name="Rogel-Hernandez M.A."/>
            <person name="Guerrero G."/>
            <person name="Ormeno-Orrillo E."/>
            <person name="Martinez-Romero J.C."/>
            <person name="Negrete-Yankelevich S."/>
            <person name="Martinez-Romero E."/>
        </authorList>
    </citation>
    <scope>NUCLEOTIDE SEQUENCE [LARGE SCALE GENOMIC DNA]</scope>
    <source>
        <strain evidence="1 2">CCGE525</strain>
    </source>
</reference>
<dbReference type="EMBL" id="CP032694">
    <property type="protein sequence ID" value="AYG60972.1"/>
    <property type="molecule type" value="Genomic_DNA"/>
</dbReference>
<keyword evidence="2" id="KW-1185">Reference proteome</keyword>
<dbReference type="Pfam" id="PF07704">
    <property type="entry name" value="PSK_trans_fac"/>
    <property type="match status" value="1"/>
</dbReference>
<dbReference type="InterPro" id="IPR011660">
    <property type="entry name" value="VapB-like"/>
</dbReference>
<evidence type="ECO:0000313" key="1">
    <source>
        <dbReference type="EMBL" id="AYG60972.1"/>
    </source>
</evidence>
<sequence length="80" mass="9025">MAFSIKDEATDAAVRRLAKLKNKSLTDTIREAVEHEYQRDRAAIPLAERLRRLQGHYGDYPDTGLKADKAFFDDLSGDGD</sequence>
<accession>A0A387FZ90</accession>
<dbReference type="OrthoDB" id="9814421at2"/>
<dbReference type="KEGG" id="rjg:CCGE525_20740"/>
<protein>
    <recommendedName>
        <fullName evidence="3">Transcription factor</fullName>
    </recommendedName>
</protein>
<proteinExistence type="predicted"/>
<evidence type="ECO:0000313" key="2">
    <source>
        <dbReference type="Proteomes" id="UP000282195"/>
    </source>
</evidence>
<organism evidence="1 2">
    <name type="scientific">Rhizobium jaguaris</name>
    <dbReference type="NCBI Taxonomy" id="1312183"/>
    <lineage>
        <taxon>Bacteria</taxon>
        <taxon>Pseudomonadati</taxon>
        <taxon>Pseudomonadota</taxon>
        <taxon>Alphaproteobacteria</taxon>
        <taxon>Hyphomicrobiales</taxon>
        <taxon>Rhizobiaceae</taxon>
        <taxon>Rhizobium/Agrobacterium group</taxon>
        <taxon>Rhizobium</taxon>
    </lineage>
</organism>
<dbReference type="RefSeq" id="WP_120705936.1">
    <property type="nucleotide sequence ID" value="NZ_CP032694.1"/>
</dbReference>
<evidence type="ECO:0008006" key="3">
    <source>
        <dbReference type="Google" id="ProtNLM"/>
    </source>
</evidence>
<dbReference type="AlphaFoldDB" id="A0A387FZ90"/>